<protein>
    <submittedName>
        <fullName evidence="5">Yellow-x3</fullName>
    </submittedName>
</protein>
<dbReference type="Gene3D" id="2.120.10.30">
    <property type="entry name" value="TolB, C-terminal domain"/>
    <property type="match status" value="1"/>
</dbReference>
<proteinExistence type="evidence at transcript level"/>
<evidence type="ECO:0000256" key="4">
    <source>
        <dbReference type="ARBA" id="ARBA00022729"/>
    </source>
</evidence>
<reference evidence="5" key="1">
    <citation type="submission" date="2016-11" db="EMBL/GenBank/DDBJ databases">
        <title>melanization related genes in Leptinotarsa decemlineata.</title>
        <authorList>
            <person name="Fu K."/>
        </authorList>
    </citation>
    <scope>NUCLEOTIDE SEQUENCE</scope>
</reference>
<dbReference type="GO" id="GO:0005576">
    <property type="term" value="C:extracellular region"/>
    <property type="evidence" value="ECO:0007669"/>
    <property type="project" value="UniProtKB-SubCell"/>
</dbReference>
<keyword evidence="3" id="KW-0964">Secreted</keyword>
<dbReference type="Pfam" id="PF03022">
    <property type="entry name" value="MRJP"/>
    <property type="match status" value="1"/>
</dbReference>
<dbReference type="AlphaFoldDB" id="A0A290GC51"/>
<comment type="subcellular location">
    <subcellularLocation>
        <location evidence="1">Secreted</location>
    </subcellularLocation>
</comment>
<dbReference type="InterPro" id="IPR017996">
    <property type="entry name" value="MRJP/yellow-related"/>
</dbReference>
<evidence type="ECO:0000313" key="5">
    <source>
        <dbReference type="EMBL" id="ATB56357.1"/>
    </source>
</evidence>
<accession>A0A290GC51</accession>
<dbReference type="PANTHER" id="PTHR10009">
    <property type="entry name" value="PROTEIN YELLOW-RELATED"/>
    <property type="match status" value="1"/>
</dbReference>
<dbReference type="InterPro" id="IPR011042">
    <property type="entry name" value="6-blade_b-propeller_TolB-like"/>
</dbReference>
<evidence type="ECO:0000256" key="1">
    <source>
        <dbReference type="ARBA" id="ARBA00004613"/>
    </source>
</evidence>
<sequence>MSITDTCFFFAIASNLFSGITPEEFKLEYQWTHINYTWTSRFQYQDAVSSEKYIPENIFPTGVKFHGDRLFLATPSYRKGVPFTLSYVLRSAKDKTNTPLIPFPNAVLHRENNCSYLQNVQTLEIDRKGIMWVLDGVRMSGTTNCPGKLQQFDLNRGGVLIHTYVFPDEICLRNGCFLNDLVVDDEDHIYITDASNIDPGLVVYCRTDNKAWKFRDSSMFPQKDGPKYSIDNYPVLIPVPIDGIALSPIPGDKLKKSRVVYYCPLTGYDLFSVAADILRNETLHHSGLFRNYIVRVGKKQGATDGMMMDNTGNLYYSLTSHNAVGRWNIHEPFDQSEVIYRNNRTLIWPDAFGMDQKGYLYVMANRAFDYLAPNVELNFTSEIKFRIFKYYTGSRSYLYPNF</sequence>
<comment type="similarity">
    <text evidence="2">Belongs to the major royal jelly protein family.</text>
</comment>
<keyword evidence="4" id="KW-0732">Signal</keyword>
<dbReference type="OrthoDB" id="9977471at2759"/>
<name>A0A290GC51_LEPDE</name>
<evidence type="ECO:0000256" key="2">
    <source>
        <dbReference type="ARBA" id="ARBA00009127"/>
    </source>
</evidence>
<dbReference type="EMBL" id="KY221859">
    <property type="protein sequence ID" value="ATB56357.1"/>
    <property type="molecule type" value="mRNA"/>
</dbReference>
<organism evidence="5">
    <name type="scientific">Leptinotarsa decemlineata</name>
    <name type="common">Colorado potato beetle</name>
    <name type="synonym">Doryphora decemlineata</name>
    <dbReference type="NCBI Taxonomy" id="7539"/>
    <lineage>
        <taxon>Eukaryota</taxon>
        <taxon>Metazoa</taxon>
        <taxon>Ecdysozoa</taxon>
        <taxon>Arthropoda</taxon>
        <taxon>Hexapoda</taxon>
        <taxon>Insecta</taxon>
        <taxon>Pterygota</taxon>
        <taxon>Neoptera</taxon>
        <taxon>Endopterygota</taxon>
        <taxon>Coleoptera</taxon>
        <taxon>Polyphaga</taxon>
        <taxon>Cucujiformia</taxon>
        <taxon>Chrysomeloidea</taxon>
        <taxon>Chrysomelidae</taxon>
        <taxon>Chrysomelinae</taxon>
        <taxon>Doryphorini</taxon>
        <taxon>Leptinotarsa</taxon>
    </lineage>
</organism>
<evidence type="ECO:0000256" key="3">
    <source>
        <dbReference type="ARBA" id="ARBA00022525"/>
    </source>
</evidence>
<dbReference type="SUPFAM" id="SSF63829">
    <property type="entry name" value="Calcium-dependent phosphotriesterase"/>
    <property type="match status" value="1"/>
</dbReference>
<dbReference type="PANTHER" id="PTHR10009:SF18">
    <property type="entry name" value="PROTEIN YELLOW-LIKE PROTEIN"/>
    <property type="match status" value="1"/>
</dbReference>